<evidence type="ECO:0000256" key="1">
    <source>
        <dbReference type="ARBA" id="ARBA00000297"/>
    </source>
</evidence>
<dbReference type="InterPro" id="IPR011249">
    <property type="entry name" value="Metalloenz_LuxS/M16"/>
</dbReference>
<evidence type="ECO:0000256" key="6">
    <source>
        <dbReference type="ARBA" id="ARBA00015130"/>
    </source>
</evidence>
<evidence type="ECO:0000256" key="4">
    <source>
        <dbReference type="ARBA" id="ARBA00011738"/>
    </source>
</evidence>
<evidence type="ECO:0000256" key="3">
    <source>
        <dbReference type="ARBA" id="ARBA00007311"/>
    </source>
</evidence>
<name>B1IJY1_CLOBK</name>
<gene>
    <name evidence="15" type="primary">luxS</name>
    <name evidence="15" type="ordered locus">CLD_3204</name>
</gene>
<sequence>MINLEKAGWNCEDVGNIDHRNVKAPYIRMINYNEGENGDVVFSYDLRLTQPNSRYMDTKVLHSLEHFMLVGFQKYFDKKFVSVSPMGCQTGFYLIIINEYNFEIISEKFKKVLEEILEADSVPLSTEITCGQANHHTLKEVKELVGEILKEEKNWKNVM</sequence>
<dbReference type="RefSeq" id="WP_003404438.1">
    <property type="nucleotide sequence ID" value="NC_010516.1"/>
</dbReference>
<dbReference type="HOGENOM" id="CLU_107531_0_0_9"/>
<evidence type="ECO:0000313" key="15">
    <source>
        <dbReference type="EMBL" id="ACA44845.1"/>
    </source>
</evidence>
<dbReference type="Proteomes" id="UP000008541">
    <property type="component" value="Chromosome"/>
</dbReference>
<dbReference type="Gene3D" id="3.30.1360.80">
    <property type="entry name" value="S-ribosylhomocysteinase (LuxS)"/>
    <property type="match status" value="1"/>
</dbReference>
<evidence type="ECO:0000256" key="8">
    <source>
        <dbReference type="ARBA" id="ARBA00022723"/>
    </source>
</evidence>
<accession>B1IJY1</accession>
<dbReference type="EMBL" id="CP000939">
    <property type="protein sequence ID" value="ACA44845.1"/>
    <property type="molecule type" value="Genomic_DNA"/>
</dbReference>
<dbReference type="KEGG" id="cbb:CLD_3204"/>
<evidence type="ECO:0000256" key="10">
    <source>
        <dbReference type="ARBA" id="ARBA00023004"/>
    </source>
</evidence>
<dbReference type="GO" id="GO:0005506">
    <property type="term" value="F:iron ion binding"/>
    <property type="evidence" value="ECO:0007669"/>
    <property type="project" value="InterPro"/>
</dbReference>
<evidence type="ECO:0000256" key="9">
    <source>
        <dbReference type="ARBA" id="ARBA00022929"/>
    </source>
</evidence>
<reference evidence="15 16" key="1">
    <citation type="journal article" date="2007" name="PLoS ONE">
        <title>Analysis of the neurotoxin complex genes in Clostridium botulinum A1-A4 and B1 strains: BoNT/A3, /Ba4 and /B1 clusters are located within plasmids.</title>
        <authorList>
            <person name="Smith T.J."/>
            <person name="Hill K.K."/>
            <person name="Foley B.T."/>
            <person name="Detter J.C."/>
            <person name="Munk A.C."/>
            <person name="Bruce D.C."/>
            <person name="Doggett N.A."/>
            <person name="Smith L.A."/>
            <person name="Marks J.D."/>
            <person name="Xie G."/>
            <person name="Brettin T.S."/>
        </authorList>
    </citation>
    <scope>NUCLEOTIDE SEQUENCE [LARGE SCALE GENOMIC DNA]</scope>
    <source>
        <strain evidence="16">Okra / Type B1</strain>
    </source>
</reference>
<dbReference type="Pfam" id="PF02664">
    <property type="entry name" value="LuxS"/>
    <property type="match status" value="1"/>
</dbReference>
<dbReference type="PANTHER" id="PTHR35799:SF1">
    <property type="entry name" value="S-RIBOSYLHOMOCYSTEINE LYASE"/>
    <property type="match status" value="1"/>
</dbReference>
<comment type="similarity">
    <text evidence="3">Belongs to the LuxS family.</text>
</comment>
<evidence type="ECO:0000256" key="2">
    <source>
        <dbReference type="ARBA" id="ARBA00001962"/>
    </source>
</evidence>
<keyword evidence="10" id="KW-0408">Iron</keyword>
<dbReference type="AlphaFoldDB" id="B1IJY1"/>
<keyword evidence="8" id="KW-0479">Metal-binding</keyword>
<dbReference type="PRINTS" id="PR01487">
    <property type="entry name" value="LUXSPROTEIN"/>
</dbReference>
<comment type="subunit">
    <text evidence="4">Homodimer.</text>
</comment>
<evidence type="ECO:0000256" key="7">
    <source>
        <dbReference type="ARBA" id="ARBA00022654"/>
    </source>
</evidence>
<protein>
    <recommendedName>
        <fullName evidence="6">S-ribosylhomocysteine lyase</fullName>
        <ecNumber evidence="5">4.4.1.21</ecNumber>
    </recommendedName>
    <alternativeName>
        <fullName evidence="13">AI-2 synthesis protein</fullName>
    </alternativeName>
    <alternativeName>
        <fullName evidence="14">Autoinducer-2 production protein LuxS</fullName>
    </alternativeName>
</protein>
<organism evidence="15 16">
    <name type="scientific">Clostridium botulinum (strain Okra / Type B1)</name>
    <dbReference type="NCBI Taxonomy" id="498213"/>
    <lineage>
        <taxon>Bacteria</taxon>
        <taxon>Bacillati</taxon>
        <taxon>Bacillota</taxon>
        <taxon>Clostridia</taxon>
        <taxon>Eubacteriales</taxon>
        <taxon>Clostridiaceae</taxon>
        <taxon>Clostridium</taxon>
    </lineage>
</organism>
<dbReference type="InterPro" id="IPR003815">
    <property type="entry name" value="S-ribosylhomocysteinase"/>
</dbReference>
<evidence type="ECO:0000313" key="16">
    <source>
        <dbReference type="Proteomes" id="UP000008541"/>
    </source>
</evidence>
<dbReference type="GO" id="GO:0009372">
    <property type="term" value="P:quorum sensing"/>
    <property type="evidence" value="ECO:0007669"/>
    <property type="project" value="UniProtKB-KW"/>
</dbReference>
<dbReference type="SUPFAM" id="SSF63411">
    <property type="entry name" value="LuxS/MPP-like metallohydrolase"/>
    <property type="match status" value="1"/>
</dbReference>
<evidence type="ECO:0000256" key="14">
    <source>
        <dbReference type="ARBA" id="ARBA00031777"/>
    </source>
</evidence>
<dbReference type="GO" id="GO:0043768">
    <property type="term" value="F:S-ribosylhomocysteine lyase activity"/>
    <property type="evidence" value="ECO:0007669"/>
    <property type="project" value="UniProtKB-EC"/>
</dbReference>
<evidence type="ECO:0000256" key="5">
    <source>
        <dbReference type="ARBA" id="ARBA00012240"/>
    </source>
</evidence>
<comment type="catalytic activity">
    <reaction evidence="1">
        <text>S-(5-deoxy-D-ribos-5-yl)-L-homocysteine = (S)-4,5-dihydroxypentane-2,3-dione + L-homocysteine</text>
        <dbReference type="Rhea" id="RHEA:17753"/>
        <dbReference type="ChEBI" id="CHEBI:29484"/>
        <dbReference type="ChEBI" id="CHEBI:58195"/>
        <dbReference type="ChEBI" id="CHEBI:58199"/>
        <dbReference type="EC" id="4.4.1.21"/>
    </reaction>
</comment>
<comment type="function">
    <text evidence="12">Involved in the synthesis of autoinducer 2 (AI-2) which is secreted by bacteria and is used to communicate both the cell density and the metabolic potential of the environment. The regulation of gene expression in response to changes in cell density is called quorum sensing. Catalyzes the transformation of S-ribosylhomocysteine (RHC) to homocysteine (HC) and 4,5-dihydroxy-2,3-pentadione (DPD).</text>
</comment>
<evidence type="ECO:0000256" key="12">
    <source>
        <dbReference type="ARBA" id="ARBA00024654"/>
    </source>
</evidence>
<dbReference type="InterPro" id="IPR037005">
    <property type="entry name" value="LuxS_sf"/>
</dbReference>
<dbReference type="PANTHER" id="PTHR35799">
    <property type="entry name" value="S-RIBOSYLHOMOCYSTEINE LYASE"/>
    <property type="match status" value="1"/>
</dbReference>
<evidence type="ECO:0000256" key="11">
    <source>
        <dbReference type="ARBA" id="ARBA00023239"/>
    </source>
</evidence>
<dbReference type="EC" id="4.4.1.21" evidence="5"/>
<proteinExistence type="inferred from homology"/>
<keyword evidence="11 15" id="KW-0456">Lyase</keyword>
<comment type="cofactor">
    <cofactor evidence="2">
        <name>Fe cation</name>
        <dbReference type="ChEBI" id="CHEBI:24875"/>
    </cofactor>
</comment>
<keyword evidence="7" id="KW-0673">Quorum sensing</keyword>
<evidence type="ECO:0000256" key="13">
    <source>
        <dbReference type="ARBA" id="ARBA00030600"/>
    </source>
</evidence>
<keyword evidence="9" id="KW-0071">Autoinducer synthesis</keyword>